<dbReference type="PANTHER" id="PTHR42101">
    <property type="entry name" value="CHROMOSOME 16, WHOLE GENOME SHOTGUN SEQUENCE"/>
    <property type="match status" value="1"/>
</dbReference>
<keyword evidence="3" id="KW-1185">Reference proteome</keyword>
<dbReference type="Proteomes" id="UP000235786">
    <property type="component" value="Unassembled WGS sequence"/>
</dbReference>
<feature type="transmembrane region" description="Helical" evidence="1">
    <location>
        <begin position="480"/>
        <end position="504"/>
    </location>
</feature>
<evidence type="ECO:0000256" key="1">
    <source>
        <dbReference type="SAM" id="Phobius"/>
    </source>
</evidence>
<dbReference type="InterPro" id="IPR010640">
    <property type="entry name" value="Low_temperature_requirement_A"/>
</dbReference>
<keyword evidence="1" id="KW-1133">Transmembrane helix</keyword>
<dbReference type="PANTHER" id="PTHR42101:SF1">
    <property type="entry name" value="LOW TEMPERATURE REQUIREMENT A"/>
    <property type="match status" value="1"/>
</dbReference>
<keyword evidence="1" id="KW-0812">Transmembrane</keyword>
<feature type="non-terminal residue" evidence="2">
    <location>
        <position position="583"/>
    </location>
</feature>
<evidence type="ECO:0008006" key="4">
    <source>
        <dbReference type="Google" id="ProtNLM"/>
    </source>
</evidence>
<feature type="transmembrane region" description="Helical" evidence="1">
    <location>
        <begin position="227"/>
        <end position="247"/>
    </location>
</feature>
<organism evidence="2 3">
    <name type="scientific">Hyaloscypha variabilis (strain UAMH 11265 / GT02V1 / F)</name>
    <name type="common">Meliniomyces variabilis</name>
    <dbReference type="NCBI Taxonomy" id="1149755"/>
    <lineage>
        <taxon>Eukaryota</taxon>
        <taxon>Fungi</taxon>
        <taxon>Dikarya</taxon>
        <taxon>Ascomycota</taxon>
        <taxon>Pezizomycotina</taxon>
        <taxon>Leotiomycetes</taxon>
        <taxon>Helotiales</taxon>
        <taxon>Hyaloscyphaceae</taxon>
        <taxon>Hyaloscypha</taxon>
        <taxon>Hyaloscypha variabilis</taxon>
    </lineage>
</organism>
<dbReference type="Pfam" id="PF06772">
    <property type="entry name" value="LtrA"/>
    <property type="match status" value="1"/>
</dbReference>
<proteinExistence type="predicted"/>
<accession>A0A2J6SBE0</accession>
<reference evidence="2 3" key="1">
    <citation type="submission" date="2016-04" db="EMBL/GenBank/DDBJ databases">
        <title>A degradative enzymes factory behind the ericoid mycorrhizal symbiosis.</title>
        <authorList>
            <consortium name="DOE Joint Genome Institute"/>
            <person name="Martino E."/>
            <person name="Morin E."/>
            <person name="Grelet G."/>
            <person name="Kuo A."/>
            <person name="Kohler A."/>
            <person name="Daghino S."/>
            <person name="Barry K."/>
            <person name="Choi C."/>
            <person name="Cichocki N."/>
            <person name="Clum A."/>
            <person name="Copeland A."/>
            <person name="Hainaut M."/>
            <person name="Haridas S."/>
            <person name="Labutti K."/>
            <person name="Lindquist E."/>
            <person name="Lipzen A."/>
            <person name="Khouja H.-R."/>
            <person name="Murat C."/>
            <person name="Ohm R."/>
            <person name="Olson A."/>
            <person name="Spatafora J."/>
            <person name="Veneault-Fourrey C."/>
            <person name="Henrissat B."/>
            <person name="Grigoriev I."/>
            <person name="Martin F."/>
            <person name="Perotto S."/>
        </authorList>
    </citation>
    <scope>NUCLEOTIDE SEQUENCE [LARGE SCALE GENOMIC DNA]</scope>
    <source>
        <strain evidence="2 3">F</strain>
    </source>
</reference>
<name>A0A2J6SBE0_HYAVF</name>
<protein>
    <recommendedName>
        <fullName evidence="4">Low temperature requirement A</fullName>
    </recommendedName>
</protein>
<feature type="transmembrane region" description="Helical" evidence="1">
    <location>
        <begin position="165"/>
        <end position="188"/>
    </location>
</feature>
<feature type="transmembrane region" description="Helical" evidence="1">
    <location>
        <begin position="330"/>
        <end position="354"/>
    </location>
</feature>
<feature type="transmembrane region" description="Helical" evidence="1">
    <location>
        <begin position="524"/>
        <end position="545"/>
    </location>
</feature>
<feature type="transmembrane region" description="Helical" evidence="1">
    <location>
        <begin position="299"/>
        <end position="318"/>
    </location>
</feature>
<keyword evidence="1" id="KW-0472">Membrane</keyword>
<feature type="transmembrane region" description="Helical" evidence="1">
    <location>
        <begin position="259"/>
        <end position="279"/>
    </location>
</feature>
<dbReference type="OrthoDB" id="3177213at2759"/>
<dbReference type="EMBL" id="KZ613937">
    <property type="protein sequence ID" value="PMD48070.1"/>
    <property type="molecule type" value="Genomic_DNA"/>
</dbReference>
<gene>
    <name evidence="2" type="ORF">L207DRAFT_446841</name>
</gene>
<feature type="transmembrane region" description="Helical" evidence="1">
    <location>
        <begin position="557"/>
        <end position="576"/>
    </location>
</feature>
<dbReference type="STRING" id="1149755.A0A2J6SBE0"/>
<dbReference type="AlphaFoldDB" id="A0A2J6SBE0"/>
<sequence length="583" mass="65231">MTEYMEYKHQPLKLLANPLLIRETSVSSEHGSQQQHEPWLRTHEVQAVENYEPVEGVDYRAVPEFKKRTETTNIELFYDLFFVANLTSFSTNHEITDTDSLSSYVGFFCVLWFTWCQVSLFDVRFVADSVLERLAKAIHLGVSVGMAITGPLFEPDDIDGLKSTFQSMALILMVSRIVLAIQYLLVGWHVRKYHQASPPFLIIAASDFGAAAVYLGLTFGFNHHNGSYIGFYVVAVFEIAINIIVSSNWKSVTFKGTHLVQRLSLLTLIILGEGVMTLIERITTIVQTDNTWDSPTIGTLVAAIAIMYLIYMLYFDALPEYHFGSIRQQIWAGLHFPFHLMLVLFLEGTAQWVIWFKMNQSANTAIKQLILLSVLLNIVSNILNDPSTNITNAIPQINSTITALFDKYPPDEDVPDIVNGLLLQMQDELNKGNITAFGDTFVGVYAEVTNTIYNQFGLESTGNDTNTNADGGFDALAGDYSVVSIIFIYFFVAAGVTLIFMGILNILTLPRTCFTKRVLQHPGVWFRMGTFFIIGAPLAAIAGIVNTNAAGNLIFSAWLLPIVVFCLLIVLVVQYIKLPSRMR</sequence>
<evidence type="ECO:0000313" key="2">
    <source>
        <dbReference type="EMBL" id="PMD48070.1"/>
    </source>
</evidence>
<evidence type="ECO:0000313" key="3">
    <source>
        <dbReference type="Proteomes" id="UP000235786"/>
    </source>
</evidence>
<feature type="transmembrane region" description="Helical" evidence="1">
    <location>
        <begin position="200"/>
        <end position="221"/>
    </location>
</feature>